<sequence length="373" mass="43605">MNNFYKVKKYLIYKKKYKELLIKLAQLENLNKELIKKIEDSKNIQERLQHMVYHDALTGVYNRSYLDNFEFKEKVKKAKSLGIIFCDIDLLKLINDTFGHLIGDNLIFLTSQILKNSIRDKDIIVRMGGDEFVIVSFDISEEETKEMCDFILKKVEAYSVENNNLPIFTSLGFSYGEGEDFCLEEILRKADDNMYKFKLSKRKLVKKKITENIINYYKIYENELYEHGKRVASYALKLGELFGFSRSSIERLKIACIYHDIGKINFNNNLCNGKNHSEVGYRIAKISDLLNFCAEWILQHHENWDGTGCPLSLEGDNIILEAQIIGVSDYYDRMRYYNGLNKIDALEAVRSQADIKFSKDLVNRFTTIFQTTE</sequence>
<feature type="coiled-coil region" evidence="1">
    <location>
        <begin position="10"/>
        <end position="47"/>
    </location>
</feature>
<dbReference type="PANTHER" id="PTHR45138:SF9">
    <property type="entry name" value="DIGUANYLATE CYCLASE DGCM-RELATED"/>
    <property type="match status" value="1"/>
</dbReference>
<dbReference type="InterPro" id="IPR006674">
    <property type="entry name" value="HD_domain"/>
</dbReference>
<dbReference type="InterPro" id="IPR000160">
    <property type="entry name" value="GGDEF_dom"/>
</dbReference>
<proteinExistence type="predicted"/>
<dbReference type="SMART" id="SM00267">
    <property type="entry name" value="GGDEF"/>
    <property type="match status" value="1"/>
</dbReference>
<protein>
    <submittedName>
        <fullName evidence="5">Putative diguanylate cyclase YdaM</fullName>
        <ecNumber evidence="5">2.7.7.65</ecNumber>
    </submittedName>
</protein>
<dbReference type="Pfam" id="PF01966">
    <property type="entry name" value="HD"/>
    <property type="match status" value="1"/>
</dbReference>
<keyword evidence="5" id="KW-0808">Transferase</keyword>
<dbReference type="Gene3D" id="1.10.3210.10">
    <property type="entry name" value="Hypothetical protein af1432"/>
    <property type="match status" value="1"/>
</dbReference>
<dbReference type="Pfam" id="PF00990">
    <property type="entry name" value="GGDEF"/>
    <property type="match status" value="1"/>
</dbReference>
<dbReference type="InterPro" id="IPR043128">
    <property type="entry name" value="Rev_trsase/Diguanyl_cyclase"/>
</dbReference>
<accession>A0A0L6ZFC7</accession>
<evidence type="ECO:0000259" key="3">
    <source>
        <dbReference type="PROSITE" id="PS51831"/>
    </source>
</evidence>
<dbReference type="PROSITE" id="PS51831">
    <property type="entry name" value="HD"/>
    <property type="match status" value="1"/>
</dbReference>
<comment type="caution">
    <text evidence="5">The sequence shown here is derived from an EMBL/GenBank/DDBJ whole genome shotgun (WGS) entry which is preliminary data.</text>
</comment>
<dbReference type="PROSITE" id="PS50887">
    <property type="entry name" value="GGDEF"/>
    <property type="match status" value="1"/>
</dbReference>
<dbReference type="GO" id="GO:0052621">
    <property type="term" value="F:diguanylate cyclase activity"/>
    <property type="evidence" value="ECO:0007669"/>
    <property type="project" value="UniProtKB-EC"/>
</dbReference>
<dbReference type="NCBIfam" id="TIGR00254">
    <property type="entry name" value="GGDEF"/>
    <property type="match status" value="1"/>
</dbReference>
<keyword evidence="5" id="KW-0548">Nucleotidyltransferase</keyword>
<dbReference type="SUPFAM" id="SSF55073">
    <property type="entry name" value="Nucleotide cyclase"/>
    <property type="match status" value="1"/>
</dbReference>
<dbReference type="SUPFAM" id="SSF109604">
    <property type="entry name" value="HD-domain/PDEase-like"/>
    <property type="match status" value="1"/>
</dbReference>
<keyword evidence="6" id="KW-1185">Reference proteome</keyword>
<evidence type="ECO:0000259" key="2">
    <source>
        <dbReference type="PROSITE" id="PS50887"/>
    </source>
</evidence>
<feature type="domain" description="HD-GYP" evidence="4">
    <location>
        <begin position="202"/>
        <end position="373"/>
    </location>
</feature>
<feature type="domain" description="HD" evidence="3">
    <location>
        <begin position="224"/>
        <end position="334"/>
    </location>
</feature>
<dbReference type="Proteomes" id="UP000037043">
    <property type="component" value="Unassembled WGS sequence"/>
</dbReference>
<dbReference type="PANTHER" id="PTHR45138">
    <property type="entry name" value="REGULATORY COMPONENTS OF SENSORY TRANSDUCTION SYSTEM"/>
    <property type="match status" value="1"/>
</dbReference>
<dbReference type="EMBL" id="LHUR01000005">
    <property type="protein sequence ID" value="KOA21493.1"/>
    <property type="molecule type" value="Genomic_DNA"/>
</dbReference>
<dbReference type="CDD" id="cd01949">
    <property type="entry name" value="GGDEF"/>
    <property type="match status" value="1"/>
</dbReference>
<reference evidence="6" key="1">
    <citation type="submission" date="2015-08" db="EMBL/GenBank/DDBJ databases">
        <title>Genome sequence of the strict anaerobe Clostridium homopropionicum LuHBu1 (DSM 5847T).</title>
        <authorList>
            <person name="Poehlein A."/>
            <person name="Beck M."/>
            <person name="Schiel-Bengelsdorf B."/>
            <person name="Bengelsdorf F.R."/>
            <person name="Daniel R."/>
            <person name="Duerre P."/>
        </authorList>
    </citation>
    <scope>NUCLEOTIDE SEQUENCE [LARGE SCALE GENOMIC DNA]</scope>
    <source>
        <strain evidence="6">DSM 5847</strain>
    </source>
</reference>
<dbReference type="AlphaFoldDB" id="A0A0L6ZFC7"/>
<dbReference type="CDD" id="cd00077">
    <property type="entry name" value="HDc"/>
    <property type="match status" value="1"/>
</dbReference>
<dbReference type="RefSeq" id="WP_052219767.1">
    <property type="nucleotide sequence ID" value="NZ_LHUR01000005.1"/>
</dbReference>
<evidence type="ECO:0000313" key="6">
    <source>
        <dbReference type="Proteomes" id="UP000037043"/>
    </source>
</evidence>
<dbReference type="PATRIC" id="fig|1121318.3.peg.163"/>
<dbReference type="STRING" id="36844.SAMN04488501_10557"/>
<organism evidence="5 6">
    <name type="scientific">Clostridium homopropionicum DSM 5847</name>
    <dbReference type="NCBI Taxonomy" id="1121318"/>
    <lineage>
        <taxon>Bacteria</taxon>
        <taxon>Bacillati</taxon>
        <taxon>Bacillota</taxon>
        <taxon>Clostridia</taxon>
        <taxon>Eubacteriales</taxon>
        <taxon>Clostridiaceae</taxon>
        <taxon>Clostridium</taxon>
    </lineage>
</organism>
<gene>
    <name evidence="5" type="primary">ydaM_1</name>
    <name evidence="5" type="ORF">CLHOM_01640</name>
</gene>
<evidence type="ECO:0000256" key="1">
    <source>
        <dbReference type="SAM" id="Coils"/>
    </source>
</evidence>
<dbReference type="InterPro" id="IPR050469">
    <property type="entry name" value="Diguanylate_Cyclase"/>
</dbReference>
<evidence type="ECO:0000313" key="5">
    <source>
        <dbReference type="EMBL" id="KOA21493.1"/>
    </source>
</evidence>
<dbReference type="PROSITE" id="PS51832">
    <property type="entry name" value="HD_GYP"/>
    <property type="match status" value="1"/>
</dbReference>
<dbReference type="NCBIfam" id="TIGR00277">
    <property type="entry name" value="HDIG"/>
    <property type="match status" value="1"/>
</dbReference>
<dbReference type="InterPro" id="IPR006675">
    <property type="entry name" value="HDIG_dom"/>
</dbReference>
<feature type="domain" description="GGDEF" evidence="2">
    <location>
        <begin position="79"/>
        <end position="210"/>
    </location>
</feature>
<dbReference type="SMART" id="SM00471">
    <property type="entry name" value="HDc"/>
    <property type="match status" value="1"/>
</dbReference>
<dbReference type="InterPro" id="IPR037522">
    <property type="entry name" value="HD_GYP_dom"/>
</dbReference>
<name>A0A0L6ZFC7_9CLOT</name>
<evidence type="ECO:0000259" key="4">
    <source>
        <dbReference type="PROSITE" id="PS51832"/>
    </source>
</evidence>
<keyword evidence="1" id="KW-0175">Coiled coil</keyword>
<dbReference type="Gene3D" id="3.30.70.270">
    <property type="match status" value="1"/>
</dbReference>
<dbReference type="InterPro" id="IPR029787">
    <property type="entry name" value="Nucleotide_cyclase"/>
</dbReference>
<dbReference type="InterPro" id="IPR003607">
    <property type="entry name" value="HD/PDEase_dom"/>
</dbReference>
<dbReference type="EC" id="2.7.7.65" evidence="5"/>